<keyword evidence="2" id="KW-1185">Reference proteome</keyword>
<reference evidence="1" key="1">
    <citation type="submission" date="2021-03" db="EMBL/GenBank/DDBJ databases">
        <authorList>
            <person name="Tagirdzhanova G."/>
        </authorList>
    </citation>
    <scope>NUCLEOTIDE SEQUENCE</scope>
</reference>
<comment type="caution">
    <text evidence="1">The sequence shown here is derived from an EMBL/GenBank/DDBJ whole genome shotgun (WGS) entry which is preliminary data.</text>
</comment>
<gene>
    <name evidence="1" type="ORF">ALECFALPRED_010708</name>
</gene>
<evidence type="ECO:0000313" key="2">
    <source>
        <dbReference type="Proteomes" id="UP000664203"/>
    </source>
</evidence>
<organism evidence="1 2">
    <name type="scientific">Alectoria fallacina</name>
    <dbReference type="NCBI Taxonomy" id="1903189"/>
    <lineage>
        <taxon>Eukaryota</taxon>
        <taxon>Fungi</taxon>
        <taxon>Dikarya</taxon>
        <taxon>Ascomycota</taxon>
        <taxon>Pezizomycotina</taxon>
        <taxon>Lecanoromycetes</taxon>
        <taxon>OSLEUM clade</taxon>
        <taxon>Lecanoromycetidae</taxon>
        <taxon>Lecanorales</taxon>
        <taxon>Lecanorineae</taxon>
        <taxon>Parmeliaceae</taxon>
        <taxon>Alectoria</taxon>
    </lineage>
</organism>
<sequence length="432" mass="49410">MAMSRIPGISERVKAVDLLVSSHREAAGDIAAGTQNMQDIEREMAMSMAETQGGDISVTAADAQTLMQLSGKYGEKYTFQVVLPLVKKHASNVDFTVAFLTELFQAGEADKLRLEVVRSLFKDILGDVIPDLQLYHWEVGREQPRDDFAKRRRFDHDRYRSQITEDHGPRIMTGENIATLFHHCDRLGLWHEIDQLANTMISHAPSASVATFEHVLLPLLKQLPPPVEREPKIESPHSYNLLFRAVLSSYIITYVQPAPPKPTGLERPPRSCGFYCDECVKLDTFLKNPDQAQARFRVKAKRRDHLEDRLRQSYCSTEIITSGTPYTLVVKKMGMEWENQMKEWKQRCGVALKAIEEIGFEKLRGLLGEGWEDVVGLGRIRENAGGERRERHPLGDLAQGRGLLVRWRRAWTRRWRDESGLRLLIRLASKIW</sequence>
<accession>A0A8H3J998</accession>
<dbReference type="EMBL" id="CAJPDR010000906">
    <property type="protein sequence ID" value="CAF9943153.1"/>
    <property type="molecule type" value="Genomic_DNA"/>
</dbReference>
<dbReference type="Proteomes" id="UP000664203">
    <property type="component" value="Unassembled WGS sequence"/>
</dbReference>
<dbReference type="AlphaFoldDB" id="A0A8H3J998"/>
<protein>
    <submittedName>
        <fullName evidence="1">Uncharacterized protein</fullName>
    </submittedName>
</protein>
<dbReference type="OrthoDB" id="27483at2759"/>
<proteinExistence type="predicted"/>
<evidence type="ECO:0000313" key="1">
    <source>
        <dbReference type="EMBL" id="CAF9943153.1"/>
    </source>
</evidence>
<name>A0A8H3J998_9LECA</name>